<dbReference type="Pfam" id="PF04646">
    <property type="entry name" value="DUF604"/>
    <property type="match status" value="1"/>
</dbReference>
<organism evidence="1 2">
    <name type="scientific">Rotaria magnacalcarata</name>
    <dbReference type="NCBI Taxonomy" id="392030"/>
    <lineage>
        <taxon>Eukaryota</taxon>
        <taxon>Metazoa</taxon>
        <taxon>Spiralia</taxon>
        <taxon>Gnathifera</taxon>
        <taxon>Rotifera</taxon>
        <taxon>Eurotatoria</taxon>
        <taxon>Bdelloidea</taxon>
        <taxon>Philodinida</taxon>
        <taxon>Philodinidae</taxon>
        <taxon>Rotaria</taxon>
    </lineage>
</organism>
<dbReference type="InterPro" id="IPR036397">
    <property type="entry name" value="RNaseH_sf"/>
</dbReference>
<protein>
    <submittedName>
        <fullName evidence="1">Uncharacterized protein</fullName>
    </submittedName>
</protein>
<proteinExistence type="predicted"/>
<dbReference type="InterPro" id="IPR006740">
    <property type="entry name" value="DUF604"/>
</dbReference>
<reference evidence="1" key="1">
    <citation type="submission" date="2021-02" db="EMBL/GenBank/DDBJ databases">
        <authorList>
            <person name="Nowell W R."/>
        </authorList>
    </citation>
    <scope>NUCLEOTIDE SEQUENCE</scope>
</reference>
<dbReference type="AlphaFoldDB" id="A0A816P6G5"/>
<accession>A0A816P6G5</accession>
<evidence type="ECO:0000313" key="2">
    <source>
        <dbReference type="Proteomes" id="UP000663887"/>
    </source>
</evidence>
<dbReference type="Gene3D" id="3.30.420.10">
    <property type="entry name" value="Ribonuclease H-like superfamily/Ribonuclease H"/>
    <property type="match status" value="1"/>
</dbReference>
<comment type="caution">
    <text evidence="1">The sequence shown here is derived from an EMBL/GenBank/DDBJ whole genome shotgun (WGS) entry which is preliminary data.</text>
</comment>
<dbReference type="Gene3D" id="3.90.550.50">
    <property type="match status" value="1"/>
</dbReference>
<dbReference type="Proteomes" id="UP000663887">
    <property type="component" value="Unassembled WGS sequence"/>
</dbReference>
<dbReference type="GO" id="GO:0003676">
    <property type="term" value="F:nucleic acid binding"/>
    <property type="evidence" value="ECO:0007669"/>
    <property type="project" value="InterPro"/>
</dbReference>
<dbReference type="EMBL" id="CAJNRG010002176">
    <property type="protein sequence ID" value="CAF2044132.1"/>
    <property type="molecule type" value="Genomic_DNA"/>
</dbReference>
<dbReference type="PANTHER" id="PTHR10811">
    <property type="entry name" value="FRINGE-RELATED"/>
    <property type="match status" value="1"/>
</dbReference>
<sequence>MYGVISLCYTTSGRKASLFDGINIPSSKSKAKLITAVFVQTLVDDKSPTPKRLTLNEFSHEYEELSIKRNLNTSIHKYFIEQIYFAFTTNTKRIRETIHAVKFWAARPNIHCLTIFERKDLASASLMNSYLAGQGISCEIQTSNIIRFEERYLELIEQAWSSSISSSNASVKTIQWFAFGDDDTVWFLDNLFQTLQQYNASTSIYLGNISDKLGAIRHHGTYYAYGGGGIILSRPLALKAAQHMKDCRRFHHFFGGDEMIGKCITEILKINLTRNQNFHQMDHEGDMDGYFESGIQGLVSLHHMFSYWEPFPEEHTINPRETMDLLKLAYQTFNHDFLKRYVRIDQQTNRTFLLTMGYSFSVINRILTHDELMKVENTWWCCSQFVDQETRPKERNKTTWYFRDEGTVDHACYIEKVLPVALEYGNKVFGNDWIFQQDGAKSHQHYLTQQWCRNNFPSFIDKDCWPPNSPDLNPLDYSIWDELANAIDWKKVKSKPTLTQQLNSSVKKIRESVVLKVVRVGLTDCIVFIRTMEITYDNKKNPGFCRA</sequence>
<name>A0A816P6G5_9BILA</name>
<gene>
    <name evidence="1" type="ORF">XDN619_LOCUS7283</name>
</gene>
<evidence type="ECO:0000313" key="1">
    <source>
        <dbReference type="EMBL" id="CAF2044132.1"/>
    </source>
</evidence>